<dbReference type="InterPro" id="IPR053202">
    <property type="entry name" value="EGF_Rcpt_Signaling_Reg"/>
</dbReference>
<comment type="caution">
    <text evidence="2">The sequence shown here is derived from an EMBL/GenBank/DDBJ whole genome shotgun (WGS) entry which is preliminary data.</text>
</comment>
<dbReference type="GO" id="GO:0008168">
    <property type="term" value="F:methyltransferase activity"/>
    <property type="evidence" value="ECO:0007669"/>
    <property type="project" value="UniProtKB-KW"/>
</dbReference>
<dbReference type="AlphaFoldDB" id="A0A3D8J3V9"/>
<dbReference type="SUPFAM" id="SSF53335">
    <property type="entry name" value="S-adenosyl-L-methionine-dependent methyltransferases"/>
    <property type="match status" value="1"/>
</dbReference>
<proteinExistence type="predicted"/>
<dbReference type="PANTHER" id="PTHR34009:SF2">
    <property type="entry name" value="PROTEIN STAR"/>
    <property type="match status" value="1"/>
</dbReference>
<evidence type="ECO:0000313" key="2">
    <source>
        <dbReference type="EMBL" id="RDU72202.1"/>
    </source>
</evidence>
<dbReference type="Gene3D" id="3.40.50.150">
    <property type="entry name" value="Vaccinia Virus protein VP39"/>
    <property type="match status" value="1"/>
</dbReference>
<evidence type="ECO:0000313" key="3">
    <source>
        <dbReference type="Proteomes" id="UP000257045"/>
    </source>
</evidence>
<sequence>MKQVLKKIPFVKKIYQWTKNTLKLYSTQSFSQEGEDLILKRIFERQKKGFYVDVGAHHPFRFSNTYLFYKKGWRGINLDAMPESMKLFKKYRPRDINLEIPIGESDRELTYHIFNEPALNTFDASRIQEILKNPEFTLIKKIQIQIKSLKDILDQYLPKNQQIDFLSVDVEGLDFEVLKSNDWQKYRPKILLVESLGGGGIKEFLHSEVYLFLSSQDYEVFAKTFNTIILRDKN</sequence>
<dbReference type="Pfam" id="PF05050">
    <property type="entry name" value="Methyltransf_21"/>
    <property type="match status" value="1"/>
</dbReference>
<dbReference type="PANTHER" id="PTHR34009">
    <property type="entry name" value="PROTEIN STAR"/>
    <property type="match status" value="1"/>
</dbReference>
<name>A0A3D8J3V9_9HELI</name>
<dbReference type="GO" id="GO:0006888">
    <property type="term" value="P:endoplasmic reticulum to Golgi vesicle-mediated transport"/>
    <property type="evidence" value="ECO:0007669"/>
    <property type="project" value="TreeGrafter"/>
</dbReference>
<organism evidence="2 3">
    <name type="scientific">Helicobacter brantae</name>
    <dbReference type="NCBI Taxonomy" id="375927"/>
    <lineage>
        <taxon>Bacteria</taxon>
        <taxon>Pseudomonadati</taxon>
        <taxon>Campylobacterota</taxon>
        <taxon>Epsilonproteobacteria</taxon>
        <taxon>Campylobacterales</taxon>
        <taxon>Helicobacteraceae</taxon>
        <taxon>Helicobacter</taxon>
    </lineage>
</organism>
<keyword evidence="2" id="KW-0489">Methyltransferase</keyword>
<keyword evidence="2" id="KW-0808">Transferase</keyword>
<dbReference type="EMBL" id="NXLV01000001">
    <property type="protein sequence ID" value="RDU72202.1"/>
    <property type="molecule type" value="Genomic_DNA"/>
</dbReference>
<accession>A0A3D8J3V9</accession>
<dbReference type="InterPro" id="IPR029063">
    <property type="entry name" value="SAM-dependent_MTases_sf"/>
</dbReference>
<dbReference type="GO" id="GO:0032259">
    <property type="term" value="P:methylation"/>
    <property type="evidence" value="ECO:0007669"/>
    <property type="project" value="UniProtKB-KW"/>
</dbReference>
<dbReference type="InterPro" id="IPR006342">
    <property type="entry name" value="FkbM_mtfrase"/>
</dbReference>
<dbReference type="GO" id="GO:0016197">
    <property type="term" value="P:endosomal transport"/>
    <property type="evidence" value="ECO:0007669"/>
    <property type="project" value="TreeGrafter"/>
</dbReference>
<protein>
    <submittedName>
        <fullName evidence="2">SAM-dependent methyltransferase</fullName>
    </submittedName>
</protein>
<dbReference type="GO" id="GO:0005886">
    <property type="term" value="C:plasma membrane"/>
    <property type="evidence" value="ECO:0007669"/>
    <property type="project" value="TreeGrafter"/>
</dbReference>
<feature type="domain" description="Methyltransferase FkbM" evidence="1">
    <location>
        <begin position="53"/>
        <end position="219"/>
    </location>
</feature>
<dbReference type="GO" id="GO:0005737">
    <property type="term" value="C:cytoplasm"/>
    <property type="evidence" value="ECO:0007669"/>
    <property type="project" value="GOC"/>
</dbReference>
<gene>
    <name evidence="2" type="ORF">CQA58_00945</name>
</gene>
<dbReference type="RefSeq" id="WP_115568832.1">
    <property type="nucleotide sequence ID" value="NZ_NXLV01000001.1"/>
</dbReference>
<dbReference type="Proteomes" id="UP000257045">
    <property type="component" value="Unassembled WGS sequence"/>
</dbReference>
<keyword evidence="3" id="KW-1185">Reference proteome</keyword>
<dbReference type="OrthoDB" id="9810122at2"/>
<reference evidence="2 3" key="1">
    <citation type="submission" date="2018-04" db="EMBL/GenBank/DDBJ databases">
        <title>Novel Campyloabacter and Helicobacter Species and Strains.</title>
        <authorList>
            <person name="Mannion A.J."/>
            <person name="Shen Z."/>
            <person name="Fox J.G."/>
        </authorList>
    </citation>
    <scope>NUCLEOTIDE SEQUENCE [LARGE SCALE GENOMIC DNA]</scope>
    <source>
        <strain evidence="2 3">MIT 04-9366</strain>
    </source>
</reference>
<evidence type="ECO:0000259" key="1">
    <source>
        <dbReference type="Pfam" id="PF05050"/>
    </source>
</evidence>